<dbReference type="InterPro" id="IPR015897">
    <property type="entry name" value="CHK_kinase-like"/>
</dbReference>
<organism evidence="2 3">
    <name type="scientific">Nicrophorus vespilloides</name>
    <name type="common">Boreal carrion beetle</name>
    <dbReference type="NCBI Taxonomy" id="110193"/>
    <lineage>
        <taxon>Eukaryota</taxon>
        <taxon>Metazoa</taxon>
        <taxon>Ecdysozoa</taxon>
        <taxon>Arthropoda</taxon>
        <taxon>Hexapoda</taxon>
        <taxon>Insecta</taxon>
        <taxon>Pterygota</taxon>
        <taxon>Neoptera</taxon>
        <taxon>Endopterygota</taxon>
        <taxon>Coleoptera</taxon>
        <taxon>Polyphaga</taxon>
        <taxon>Staphyliniformia</taxon>
        <taxon>Silphidae</taxon>
        <taxon>Nicrophorinae</taxon>
        <taxon>Nicrophorus</taxon>
    </lineage>
</organism>
<dbReference type="InterPro" id="IPR004119">
    <property type="entry name" value="EcKL"/>
</dbReference>
<proteinExistence type="predicted"/>
<evidence type="ECO:0000259" key="1">
    <source>
        <dbReference type="SMART" id="SM00587"/>
    </source>
</evidence>
<dbReference type="InterPro" id="IPR011009">
    <property type="entry name" value="Kinase-like_dom_sf"/>
</dbReference>
<sequence>MAEYSVQNLDELLTKYYGQPVKILETKSKMLTAPGENYGSLMLALDVTIALRKDQKQLHLVAKLLPKSEFMRGLFDIFVTFKKEIDAYTKAIPALIEFQRDYGVDNVIDFFGECYGARCSLSNTEKIDEDAVILLENLKYEGYDNIDRLVGFNFEEAELILKDLAMFHAVPIAFKALKPKEFEKKIGPAIIRHRGIEYAHPSMIESIYDCLRDHLKIAGFEHLTEKILNILRNTLHSEQKNKVPPNTPFLTWIHFDYWVNNTMLLHDKTGKPIKNKMVDLQMIRYDSCTRDLLFVLFTSIKTEVVKSRYDELIKIYYDSFIKSLEVFKIDLEPYSWVNFLKEIDAYAAYELEHILFMLKPIFTIKGSIESMDNLDDNDMNRQDLIGEAFTNKLKDTIEAYTQRNWL</sequence>
<dbReference type="GeneID" id="108560921"/>
<dbReference type="SUPFAM" id="SSF56112">
    <property type="entry name" value="Protein kinase-like (PK-like)"/>
    <property type="match status" value="1"/>
</dbReference>
<accession>A0ABM1MHT0</accession>
<evidence type="ECO:0000313" key="2">
    <source>
        <dbReference type="Proteomes" id="UP000695000"/>
    </source>
</evidence>
<name>A0ABM1MHT0_NICVS</name>
<feature type="domain" description="CHK kinase-like" evidence="1">
    <location>
        <begin position="133"/>
        <end position="326"/>
    </location>
</feature>
<keyword evidence="2" id="KW-1185">Reference proteome</keyword>
<dbReference type="Pfam" id="PF02958">
    <property type="entry name" value="EcKL"/>
    <property type="match status" value="1"/>
</dbReference>
<dbReference type="PANTHER" id="PTHR11012">
    <property type="entry name" value="PROTEIN KINASE-LIKE DOMAIN-CONTAINING"/>
    <property type="match status" value="1"/>
</dbReference>
<dbReference type="SMART" id="SM00587">
    <property type="entry name" value="CHK"/>
    <property type="match status" value="1"/>
</dbReference>
<evidence type="ECO:0000313" key="3">
    <source>
        <dbReference type="RefSeq" id="XP_017774130.1"/>
    </source>
</evidence>
<dbReference type="Proteomes" id="UP000695000">
    <property type="component" value="Unplaced"/>
</dbReference>
<dbReference type="RefSeq" id="XP_017774130.1">
    <property type="nucleotide sequence ID" value="XM_017918641.1"/>
</dbReference>
<dbReference type="PANTHER" id="PTHR11012:SF55">
    <property type="entry name" value="BHLH DOMAIN-CONTAINING PROTEIN"/>
    <property type="match status" value="1"/>
</dbReference>
<gene>
    <name evidence="3" type="primary">LOC108560921</name>
</gene>
<protein>
    <submittedName>
        <fullName evidence="3">Uncharacterized protein LOC108560921</fullName>
    </submittedName>
</protein>
<reference evidence="3" key="1">
    <citation type="submission" date="2025-08" db="UniProtKB">
        <authorList>
            <consortium name="RefSeq"/>
        </authorList>
    </citation>
    <scope>IDENTIFICATION</scope>
    <source>
        <tissue evidence="3">Whole Larva</tissue>
    </source>
</reference>